<evidence type="ECO:0000313" key="6">
    <source>
        <dbReference type="EMBL" id="EEC20357.1"/>
    </source>
</evidence>
<sequence length="289" mass="32339">KVSFYTGLPSFLALLTIFKQVAGHVAHSGQNVLGQFEEMMVCLVRLRLNAPEQDLAYRFGVSQPTISRVWRKWLNGFFYRLNPLIQWPTKEEVVKTMPMAFIENFGSKVRVILDCFEVYIDRPTSLVVRAATWSHYKHHNTVKFLIGICPQGSVTFLSKAYGGRASDKSITEHSGVLHLLEFGDVVLADRGFLISESVGLCCATLHIPPFTKGREQLCSIEVESTRELANVRIHVERVIGLVRNKYTILRGTLPNEMLRADADGSTPIDKIAVVCCALANLCSSVVPRD</sequence>
<protein>
    <recommendedName>
        <fullName evidence="9">Tick transposon</fullName>
    </recommendedName>
</protein>
<dbReference type="EMBL" id="ABJB010829628">
    <property type="status" value="NOT_ANNOTATED_CDS"/>
    <property type="molecule type" value="Genomic_DNA"/>
</dbReference>
<feature type="domain" description="Transposase Helix-turn-helix" evidence="5">
    <location>
        <begin position="33"/>
        <end position="82"/>
    </location>
</feature>
<feature type="domain" description="DDE Tnp4" evidence="4">
    <location>
        <begin position="113"/>
        <end position="280"/>
    </location>
</feature>
<dbReference type="PaxDb" id="6945-B7QND5"/>
<evidence type="ECO:0000256" key="2">
    <source>
        <dbReference type="ARBA" id="ARBA00022723"/>
    </source>
</evidence>
<comment type="cofactor">
    <cofactor evidence="1">
        <name>a divalent metal cation</name>
        <dbReference type="ChEBI" id="CHEBI:60240"/>
    </cofactor>
</comment>
<feature type="signal peptide" evidence="3">
    <location>
        <begin position="1"/>
        <end position="23"/>
    </location>
</feature>
<reference evidence="6 8" key="1">
    <citation type="submission" date="2008-03" db="EMBL/GenBank/DDBJ databases">
        <title>Annotation of Ixodes scapularis.</title>
        <authorList>
            <consortium name="Ixodes scapularis Genome Project Consortium"/>
            <person name="Caler E."/>
            <person name="Hannick L.I."/>
            <person name="Bidwell S."/>
            <person name="Joardar V."/>
            <person name="Thiagarajan M."/>
            <person name="Amedeo P."/>
            <person name="Galinsky K.J."/>
            <person name="Schobel S."/>
            <person name="Inman J."/>
            <person name="Hostetler J."/>
            <person name="Miller J."/>
            <person name="Hammond M."/>
            <person name="Megy K."/>
            <person name="Lawson D."/>
            <person name="Kodira C."/>
            <person name="Sutton G."/>
            <person name="Meyer J."/>
            <person name="Hill C.A."/>
            <person name="Birren B."/>
            <person name="Nene V."/>
            <person name="Collins F."/>
            <person name="Alarcon-Chaidez F."/>
            <person name="Wikel S."/>
            <person name="Strausberg R."/>
        </authorList>
    </citation>
    <scope>NUCLEOTIDE SEQUENCE [LARGE SCALE GENOMIC DNA]</scope>
    <source>
        <strain evidence="8">Wikel</strain>
        <strain evidence="6">Wikel colony</strain>
    </source>
</reference>
<dbReference type="VEuPathDB" id="VectorBase:ISCP_008569"/>
<dbReference type="InParanoid" id="B7QND5"/>
<proteinExistence type="predicted"/>
<reference evidence="7" key="2">
    <citation type="submission" date="2020-05" db="UniProtKB">
        <authorList>
            <consortium name="EnsemblMetazoa"/>
        </authorList>
    </citation>
    <scope>IDENTIFICATION</scope>
    <source>
        <strain evidence="7">wikel</strain>
    </source>
</reference>
<evidence type="ECO:0000256" key="1">
    <source>
        <dbReference type="ARBA" id="ARBA00001968"/>
    </source>
</evidence>
<evidence type="ECO:0000259" key="4">
    <source>
        <dbReference type="Pfam" id="PF13359"/>
    </source>
</evidence>
<evidence type="ECO:0000259" key="5">
    <source>
        <dbReference type="Pfam" id="PF13613"/>
    </source>
</evidence>
<name>B7QND5_IXOSC</name>
<organism>
    <name type="scientific">Ixodes scapularis</name>
    <name type="common">Black-legged tick</name>
    <name type="synonym">Deer tick</name>
    <dbReference type="NCBI Taxonomy" id="6945"/>
    <lineage>
        <taxon>Eukaryota</taxon>
        <taxon>Metazoa</taxon>
        <taxon>Ecdysozoa</taxon>
        <taxon>Arthropoda</taxon>
        <taxon>Chelicerata</taxon>
        <taxon>Arachnida</taxon>
        <taxon>Acari</taxon>
        <taxon>Parasitiformes</taxon>
        <taxon>Ixodida</taxon>
        <taxon>Ixodoidea</taxon>
        <taxon>Ixodidae</taxon>
        <taxon>Ixodinae</taxon>
        <taxon>Ixodes</taxon>
    </lineage>
</organism>
<dbReference type="InterPro" id="IPR027806">
    <property type="entry name" value="HARBI1_dom"/>
</dbReference>
<dbReference type="PANTHER" id="PTHR23080:SF63">
    <property type="entry name" value="TICK TRANSPOSON"/>
    <property type="match status" value="1"/>
</dbReference>
<dbReference type="VEuPathDB" id="VectorBase:ISCI013597"/>
<dbReference type="InterPro" id="IPR027805">
    <property type="entry name" value="Transposase_HTH_dom"/>
</dbReference>
<keyword evidence="8" id="KW-1185">Reference proteome</keyword>
<feature type="non-terminal residue" evidence="6">
    <location>
        <position position="1"/>
    </location>
</feature>
<dbReference type="EMBL" id="DS978191">
    <property type="protein sequence ID" value="EEC20357.1"/>
    <property type="molecule type" value="Genomic_DNA"/>
</dbReference>
<accession>B7QND5</accession>
<dbReference type="PANTHER" id="PTHR23080">
    <property type="entry name" value="THAP DOMAIN PROTEIN"/>
    <property type="match status" value="1"/>
</dbReference>
<dbReference type="HOGENOM" id="CLU_025643_2_0_1"/>
<dbReference type="GO" id="GO:0046872">
    <property type="term" value="F:metal ion binding"/>
    <property type="evidence" value="ECO:0007669"/>
    <property type="project" value="UniProtKB-KW"/>
</dbReference>
<keyword evidence="3" id="KW-0732">Signal</keyword>
<dbReference type="Pfam" id="PF13613">
    <property type="entry name" value="HTH_Tnp_4"/>
    <property type="match status" value="1"/>
</dbReference>
<evidence type="ECO:0000256" key="3">
    <source>
        <dbReference type="SAM" id="SignalP"/>
    </source>
</evidence>
<evidence type="ECO:0000313" key="7">
    <source>
        <dbReference type="EnsemblMetazoa" id="ISCW015332-PA"/>
    </source>
</evidence>
<dbReference type="Proteomes" id="UP000001555">
    <property type="component" value="Unassembled WGS sequence"/>
</dbReference>
<keyword evidence="2" id="KW-0479">Metal-binding</keyword>
<dbReference type="EnsemblMetazoa" id="ISCW015332-RA">
    <property type="protein sequence ID" value="ISCW015332-PA"/>
    <property type="gene ID" value="ISCW015332"/>
</dbReference>
<evidence type="ECO:0000313" key="8">
    <source>
        <dbReference type="Proteomes" id="UP000001555"/>
    </source>
</evidence>
<gene>
    <name evidence="6" type="ORF">IscW_ISCW015332</name>
</gene>
<dbReference type="Pfam" id="PF13359">
    <property type="entry name" value="DDE_Tnp_4"/>
    <property type="match status" value="1"/>
</dbReference>
<feature type="chain" id="PRO_5010959901" description="Tick transposon" evidence="3">
    <location>
        <begin position="24"/>
        <end position="289"/>
    </location>
</feature>
<dbReference type="OrthoDB" id="7782839at2759"/>
<evidence type="ECO:0008006" key="9">
    <source>
        <dbReference type="Google" id="ProtNLM"/>
    </source>
</evidence>
<dbReference type="AlphaFoldDB" id="B7QND5"/>
<dbReference type="VEuPathDB" id="VectorBase:ISCW015332"/>